<protein>
    <submittedName>
        <fullName evidence="1">Uncharacterized protein</fullName>
    </submittedName>
</protein>
<reference evidence="1 2" key="1">
    <citation type="submission" date="2016-05" db="EMBL/GenBank/DDBJ databases">
        <title>First whole genome sequencing of Entamoeba histolytica HM1:IMSS-clone-6.</title>
        <authorList>
            <person name="Mukherjee Avik.K."/>
            <person name="Izumyama S."/>
            <person name="Nakada-Tsukui K."/>
            <person name="Nozaki T."/>
        </authorList>
    </citation>
    <scope>NUCLEOTIDE SEQUENCE [LARGE SCALE GENOMIC DNA]</scope>
    <source>
        <strain evidence="1 2">HM1:IMSS clone 6</strain>
    </source>
</reference>
<dbReference type="VEuPathDB" id="AmoebaDB:EHI5A_082260"/>
<evidence type="ECO:0000313" key="2">
    <source>
        <dbReference type="Proteomes" id="UP000078387"/>
    </source>
</evidence>
<dbReference type="VEuPathDB" id="AmoebaDB:EHI_096820"/>
<organism evidence="1 2">
    <name type="scientific">Entamoeba histolytica</name>
    <dbReference type="NCBI Taxonomy" id="5759"/>
    <lineage>
        <taxon>Eukaryota</taxon>
        <taxon>Amoebozoa</taxon>
        <taxon>Evosea</taxon>
        <taxon>Archamoebae</taxon>
        <taxon>Mastigamoebida</taxon>
        <taxon>Entamoebidae</taxon>
        <taxon>Entamoeba</taxon>
    </lineage>
</organism>
<dbReference type="EMBL" id="BDEQ01000001">
    <property type="protein sequence ID" value="GAT93079.1"/>
    <property type="molecule type" value="Genomic_DNA"/>
</dbReference>
<dbReference type="VEuPathDB" id="AmoebaDB:KM1_099600"/>
<accession>A0A5K1TV26</accession>
<sequence>MREVTLKNRDEKGEYSGIGLRKPVKAENSHKKKLTIEKAVIVLIMNALLEYEDNQEKETVCPNSPKVHYDDQFDDLYDQCYQYVKTSFEVTNSCHNLQEVYPYIYSLVKAYKNSF</sequence>
<dbReference type="VEuPathDB" id="AmoebaDB:EHI7A_051480"/>
<gene>
    <name evidence="1" type="ORF">CL6EHI_096820</name>
</gene>
<dbReference type="AlphaFoldDB" id="A0A5K1TV26"/>
<evidence type="ECO:0000313" key="1">
    <source>
        <dbReference type="EMBL" id="GAT93079.1"/>
    </source>
</evidence>
<dbReference type="VEuPathDB" id="AmoebaDB:EHI8A_051170"/>
<dbReference type="Proteomes" id="UP000078387">
    <property type="component" value="Unassembled WGS sequence"/>
</dbReference>
<proteinExistence type="predicted"/>
<dbReference type="OMA" id="EVTKSCH"/>
<comment type="caution">
    <text evidence="1">The sequence shown here is derived from an EMBL/GenBank/DDBJ whole genome shotgun (WGS) entry which is preliminary data.</text>
</comment>
<name>A0A5K1TV26_ENTHI</name>